<sequence length="34" mass="3821">MRATLVAREASGEAPPFDIDACIADYLRRNMNPR</sequence>
<evidence type="ECO:0000313" key="1">
    <source>
        <dbReference type="EMBL" id="UQB06482.1"/>
    </source>
</evidence>
<protein>
    <submittedName>
        <fullName evidence="1">Uncharacterized protein</fullName>
    </submittedName>
</protein>
<evidence type="ECO:0000313" key="2">
    <source>
        <dbReference type="Proteomes" id="UP001056208"/>
    </source>
</evidence>
<dbReference type="GeneID" id="97007022"/>
<gene>
    <name evidence="1" type="ORF">LIV34_002620</name>
</gene>
<keyword evidence="2" id="KW-1185">Reference proteome</keyword>
<dbReference type="EMBL" id="CP086345">
    <property type="protein sequence ID" value="UQB06482.1"/>
    <property type="molecule type" value="Genomic_DNA"/>
</dbReference>
<reference evidence="1" key="1">
    <citation type="submission" date="2021-11" db="EMBL/GenBank/DDBJ databases">
        <authorList>
            <person name="Li G."/>
            <person name="Jia Q."/>
            <person name="Yang F."/>
            <person name="Zhang C."/>
            <person name="Singh A."/>
            <person name="Lorenz A.J."/>
            <person name="Jackson-Ziems T."/>
            <person name="Vidaver A."/>
            <person name="Alfano J.R."/>
        </authorList>
    </citation>
    <scope>NUCLEOTIDE SEQUENCE</scope>
    <source>
        <strain evidence="1">CNK-2</strain>
    </source>
</reference>
<organism evidence="1 2">
    <name type="scientific">Clavibacter nebraskensis</name>
    <dbReference type="NCBI Taxonomy" id="31963"/>
    <lineage>
        <taxon>Bacteria</taxon>
        <taxon>Bacillati</taxon>
        <taxon>Actinomycetota</taxon>
        <taxon>Actinomycetes</taxon>
        <taxon>Micrococcales</taxon>
        <taxon>Microbacteriaceae</taxon>
        <taxon>Clavibacter</taxon>
    </lineage>
</organism>
<dbReference type="Proteomes" id="UP001056208">
    <property type="component" value="Chromosome"/>
</dbReference>
<accession>A0ABY4MWU3</accession>
<dbReference type="RefSeq" id="WP_080606018.1">
    <property type="nucleotide sequence ID" value="NZ_CP033721.2"/>
</dbReference>
<proteinExistence type="predicted"/>
<name>A0ABY4MWU3_9MICO</name>